<dbReference type="GO" id="GO:0044715">
    <property type="term" value="F:8-oxo-dGDP phosphatase activity"/>
    <property type="evidence" value="ECO:0007669"/>
    <property type="project" value="TreeGrafter"/>
</dbReference>
<evidence type="ECO:0000256" key="2">
    <source>
        <dbReference type="ARBA" id="ARBA00005582"/>
    </source>
</evidence>
<evidence type="ECO:0000256" key="5">
    <source>
        <dbReference type="ARBA" id="ARBA00022723"/>
    </source>
</evidence>
<dbReference type="GO" id="GO:0008413">
    <property type="term" value="F:8-oxo-7,8-dihydroguanosine triphosphate pyrophosphatase activity"/>
    <property type="evidence" value="ECO:0007669"/>
    <property type="project" value="TreeGrafter"/>
</dbReference>
<protein>
    <recommendedName>
        <fullName evidence="11">8-oxo-dGTP diphosphatase</fullName>
        <ecNumber evidence="11">3.6.1.55</ecNumber>
    </recommendedName>
</protein>
<dbReference type="GO" id="GO:0046872">
    <property type="term" value="F:metal ion binding"/>
    <property type="evidence" value="ECO:0007669"/>
    <property type="project" value="UniProtKB-KW"/>
</dbReference>
<dbReference type="PANTHER" id="PTHR47707">
    <property type="entry name" value="8-OXO-DGTP DIPHOSPHATASE"/>
    <property type="match status" value="1"/>
</dbReference>
<keyword evidence="3" id="KW-0515">Mutator protein</keyword>
<keyword evidence="8" id="KW-0460">Magnesium</keyword>
<dbReference type="PANTHER" id="PTHR47707:SF1">
    <property type="entry name" value="NUDIX HYDROLASE FAMILY PROTEIN"/>
    <property type="match status" value="1"/>
</dbReference>
<dbReference type="AlphaFoldDB" id="A0A6N7XSR7"/>
<evidence type="ECO:0000256" key="9">
    <source>
        <dbReference type="ARBA" id="ARBA00023204"/>
    </source>
</evidence>
<dbReference type="GO" id="GO:0006260">
    <property type="term" value="P:DNA replication"/>
    <property type="evidence" value="ECO:0007669"/>
    <property type="project" value="UniProtKB-KW"/>
</dbReference>
<dbReference type="Proteomes" id="UP000469325">
    <property type="component" value="Unassembled WGS sequence"/>
</dbReference>
<dbReference type="InterPro" id="IPR020084">
    <property type="entry name" value="NUDIX_hydrolase_CS"/>
</dbReference>
<comment type="caution">
    <text evidence="14">The sequence shown here is derived from an EMBL/GenBank/DDBJ whole genome shotgun (WGS) entry which is preliminary data.</text>
</comment>
<comment type="catalytic activity">
    <reaction evidence="10">
        <text>8-oxo-dGTP + H2O = 8-oxo-dGMP + diphosphate + H(+)</text>
        <dbReference type="Rhea" id="RHEA:31575"/>
        <dbReference type="ChEBI" id="CHEBI:15377"/>
        <dbReference type="ChEBI" id="CHEBI:15378"/>
        <dbReference type="ChEBI" id="CHEBI:33019"/>
        <dbReference type="ChEBI" id="CHEBI:63224"/>
        <dbReference type="ChEBI" id="CHEBI:77896"/>
        <dbReference type="EC" id="3.6.1.55"/>
    </reaction>
</comment>
<name>A0A6N7XSR7_9ACTN</name>
<dbReference type="CDD" id="cd03425">
    <property type="entry name" value="NUDIX_MutT_NudA_like"/>
    <property type="match status" value="1"/>
</dbReference>
<keyword evidence="6" id="KW-0227">DNA damage</keyword>
<keyword evidence="15" id="KW-1185">Reference proteome</keyword>
<accession>A0A6N7XSR7</accession>
<evidence type="ECO:0000256" key="7">
    <source>
        <dbReference type="ARBA" id="ARBA00022801"/>
    </source>
</evidence>
<dbReference type="SUPFAM" id="SSF55811">
    <property type="entry name" value="Nudix"/>
    <property type="match status" value="1"/>
</dbReference>
<evidence type="ECO:0000256" key="6">
    <source>
        <dbReference type="ARBA" id="ARBA00022763"/>
    </source>
</evidence>
<gene>
    <name evidence="14" type="ORF">FYJ68_08565</name>
</gene>
<comment type="cofactor">
    <cofactor evidence="1">
        <name>Mg(2+)</name>
        <dbReference type="ChEBI" id="CHEBI:18420"/>
    </cofactor>
</comment>
<keyword evidence="9" id="KW-0234">DNA repair</keyword>
<evidence type="ECO:0000313" key="15">
    <source>
        <dbReference type="Proteomes" id="UP000469325"/>
    </source>
</evidence>
<evidence type="ECO:0000256" key="11">
    <source>
        <dbReference type="ARBA" id="ARBA00038905"/>
    </source>
</evidence>
<dbReference type="Gene3D" id="3.90.79.10">
    <property type="entry name" value="Nucleoside Triphosphate Pyrophosphohydrolase"/>
    <property type="match status" value="1"/>
</dbReference>
<keyword evidence="5" id="KW-0479">Metal-binding</keyword>
<dbReference type="PROSITE" id="PS51462">
    <property type="entry name" value="NUDIX"/>
    <property type="match status" value="1"/>
</dbReference>
<dbReference type="InterPro" id="IPR020476">
    <property type="entry name" value="Nudix_hydrolase"/>
</dbReference>
<dbReference type="PRINTS" id="PR00502">
    <property type="entry name" value="NUDIXFAMILY"/>
</dbReference>
<evidence type="ECO:0000256" key="12">
    <source>
        <dbReference type="RuleBase" id="RU003476"/>
    </source>
</evidence>
<evidence type="ECO:0000256" key="3">
    <source>
        <dbReference type="ARBA" id="ARBA00022457"/>
    </source>
</evidence>
<keyword evidence="7 12" id="KW-0378">Hydrolase</keyword>
<dbReference type="GO" id="GO:0044716">
    <property type="term" value="F:8-oxo-GDP phosphatase activity"/>
    <property type="evidence" value="ECO:0007669"/>
    <property type="project" value="TreeGrafter"/>
</dbReference>
<dbReference type="InterPro" id="IPR047127">
    <property type="entry name" value="MutT-like"/>
</dbReference>
<organism evidence="14 15">
    <name type="scientific">Olsenella porci</name>
    <dbReference type="NCBI Taxonomy" id="2652279"/>
    <lineage>
        <taxon>Bacteria</taxon>
        <taxon>Bacillati</taxon>
        <taxon>Actinomycetota</taxon>
        <taxon>Coriobacteriia</taxon>
        <taxon>Coriobacteriales</taxon>
        <taxon>Atopobiaceae</taxon>
        <taxon>Olsenella</taxon>
    </lineage>
</organism>
<comment type="similarity">
    <text evidence="2 12">Belongs to the Nudix hydrolase family.</text>
</comment>
<keyword evidence="4" id="KW-0235">DNA replication</keyword>
<evidence type="ECO:0000256" key="8">
    <source>
        <dbReference type="ARBA" id="ARBA00022842"/>
    </source>
</evidence>
<sequence>MVRDGRVFAARRGHGMDGWEFPGGKVEEGETSEQAVAREIREELGVDLSTTWYLDTIEYDYPDFHLSMDVFVSELAPGEEPRLLEHREGRWLGRAELGDVDWLPADLSLIDRVGAMWDSIFQPSHL</sequence>
<evidence type="ECO:0000256" key="10">
    <source>
        <dbReference type="ARBA" id="ARBA00035861"/>
    </source>
</evidence>
<dbReference type="GO" id="GO:0006281">
    <property type="term" value="P:DNA repair"/>
    <property type="evidence" value="ECO:0007669"/>
    <property type="project" value="UniProtKB-KW"/>
</dbReference>
<evidence type="ECO:0000259" key="13">
    <source>
        <dbReference type="PROSITE" id="PS51462"/>
    </source>
</evidence>
<dbReference type="GO" id="GO:0035539">
    <property type="term" value="F:8-oxo-7,8-dihydrodeoxyguanosine triphosphate pyrophosphatase activity"/>
    <property type="evidence" value="ECO:0007669"/>
    <property type="project" value="UniProtKB-EC"/>
</dbReference>
<evidence type="ECO:0000256" key="1">
    <source>
        <dbReference type="ARBA" id="ARBA00001946"/>
    </source>
</evidence>
<evidence type="ECO:0000313" key="14">
    <source>
        <dbReference type="EMBL" id="MST73155.1"/>
    </source>
</evidence>
<feature type="domain" description="Nudix hydrolase" evidence="13">
    <location>
        <begin position="1"/>
        <end position="117"/>
    </location>
</feature>
<dbReference type="InterPro" id="IPR015797">
    <property type="entry name" value="NUDIX_hydrolase-like_dom_sf"/>
</dbReference>
<dbReference type="InterPro" id="IPR000086">
    <property type="entry name" value="NUDIX_hydrolase_dom"/>
</dbReference>
<proteinExistence type="inferred from homology"/>
<dbReference type="EMBL" id="VUNC01000007">
    <property type="protein sequence ID" value="MST73155.1"/>
    <property type="molecule type" value="Genomic_DNA"/>
</dbReference>
<dbReference type="PROSITE" id="PS00893">
    <property type="entry name" value="NUDIX_BOX"/>
    <property type="match status" value="1"/>
</dbReference>
<dbReference type="EC" id="3.6.1.55" evidence="11"/>
<reference evidence="14 15" key="1">
    <citation type="submission" date="2019-08" db="EMBL/GenBank/DDBJ databases">
        <title>In-depth cultivation of the pig gut microbiome towards novel bacterial diversity and tailored functional studies.</title>
        <authorList>
            <person name="Wylensek D."/>
            <person name="Hitch T.C.A."/>
            <person name="Clavel T."/>
        </authorList>
    </citation>
    <scope>NUCLEOTIDE SEQUENCE [LARGE SCALE GENOMIC DNA]</scope>
    <source>
        <strain evidence="14 15">CA-Schmier-601-WT-1</strain>
    </source>
</reference>
<evidence type="ECO:0000256" key="4">
    <source>
        <dbReference type="ARBA" id="ARBA00022705"/>
    </source>
</evidence>
<dbReference type="Pfam" id="PF00293">
    <property type="entry name" value="NUDIX"/>
    <property type="match status" value="1"/>
</dbReference>